<reference evidence="17 18" key="1">
    <citation type="submission" date="2016-12" db="EMBL/GenBank/DDBJ databases">
        <title>A novel cetacean adenovirus in stranded harbour porpoises from the North Sea: detection and molecular characterization.</title>
        <authorList>
            <person name="van Beurden S.J."/>
            <person name="Ijsseldijk L.L."/>
            <person name="van de Bildt M."/>
            <person name="Begeman L."/>
            <person name="Wellehan J.F.X.Jr."/>
            <person name="Watzek T.B."/>
            <person name="Vrieze G."/>
            <person name="Grone A."/>
            <person name="Kuiken T."/>
            <person name="Verheije M.H."/>
            <person name="Penzes J.J."/>
        </authorList>
    </citation>
    <scope>NUCLEOTIDE SEQUENCE [LARGE SCALE GENOMIC DNA]</scope>
    <source>
        <strain evidence="17 18">HpAdV-1</strain>
    </source>
</reference>
<feature type="compositionally biased region" description="Pro residues" evidence="16">
    <location>
        <begin position="184"/>
        <end position="193"/>
    </location>
</feature>
<keyword evidence="11" id="KW-1174">Viral penetration via lysis of host organellar membrane</keyword>
<evidence type="ECO:0000256" key="13">
    <source>
        <dbReference type="ARBA" id="ARBA00023157"/>
    </source>
</evidence>
<evidence type="ECO:0000256" key="11">
    <source>
        <dbReference type="ARBA" id="ARBA00023099"/>
    </source>
</evidence>
<sequence length="252" mass="27549">MFFFLRQRPVVMEDINFSALAPRYGSRPMIGPWADIGTSSMSGGAISWGNIWNNIKSFGSSIKSWGNRAWNSNTANALKKKLHDTDLTGKIVDGLASGIHGAVDLANQAVNKQITSRLEKPVEPEEVEPEEMESEGKKSKSKNEIVIETESPPSYETLFPDKSGVPTTLELKPIESKPVRKPRPLPIPRPFPTEPVTTEPQVVPPVTDGPGPSTSRGWQGALNNIVGVGMPRVCGKRVGGSGVRFSKRRRCY</sequence>
<evidence type="ECO:0000313" key="17">
    <source>
        <dbReference type="EMBL" id="AQQ73633.1"/>
    </source>
</evidence>
<dbReference type="GO" id="GO:0019028">
    <property type="term" value="C:viral capsid"/>
    <property type="evidence" value="ECO:0007669"/>
    <property type="project" value="UniProtKB-KW"/>
</dbReference>
<feature type="region of interest" description="Disordered" evidence="16">
    <location>
        <begin position="116"/>
        <end position="218"/>
    </location>
</feature>
<keyword evidence="2" id="KW-1048">Host nucleus</keyword>
<keyword evidence="6" id="KW-0832">Ubl conjugation</keyword>
<dbReference type="GO" id="GO:0043657">
    <property type="term" value="C:host cell"/>
    <property type="evidence" value="ECO:0007669"/>
    <property type="project" value="GOC"/>
</dbReference>
<dbReference type="EMBL" id="KY352473">
    <property type="protein sequence ID" value="AQQ73633.1"/>
    <property type="molecule type" value="Genomic_DNA"/>
</dbReference>
<keyword evidence="7" id="KW-0946">Virion</keyword>
<accession>A0A1S5XY05</accession>
<evidence type="ECO:0000256" key="4">
    <source>
        <dbReference type="ARBA" id="ARBA00022595"/>
    </source>
</evidence>
<name>A0A1S5XY05_9ADEN</name>
<keyword evidence="13" id="KW-1015">Disulfide bond</keyword>
<evidence type="ECO:0000256" key="2">
    <source>
        <dbReference type="ARBA" id="ARBA00022562"/>
    </source>
</evidence>
<evidence type="ECO:0000313" key="18">
    <source>
        <dbReference type="Proteomes" id="UP000316949"/>
    </source>
</evidence>
<evidence type="ECO:0000256" key="14">
    <source>
        <dbReference type="ARBA" id="ARBA00023200"/>
    </source>
</evidence>
<keyword evidence="18" id="KW-1185">Reference proteome</keyword>
<keyword evidence="14" id="KW-1035">Host cytoplasm</keyword>
<organism evidence="17 18">
    <name type="scientific">Harbour porpoise adenovirus 1</name>
    <dbReference type="NCBI Taxonomy" id="1958807"/>
    <lineage>
        <taxon>Viruses</taxon>
        <taxon>Varidnaviria</taxon>
        <taxon>Bamfordvirae</taxon>
        <taxon>Preplasmiviricota</taxon>
        <taxon>Polisuviricotina</taxon>
        <taxon>Pharingeaviricetes</taxon>
        <taxon>Rowavirales</taxon>
        <taxon>Adenoviridae</taxon>
        <taxon>Mastadenovirus</taxon>
        <taxon>Mastadenovirus phocoenae</taxon>
    </lineage>
</organism>
<evidence type="ECO:0000256" key="10">
    <source>
        <dbReference type="ARBA" id="ARBA00022952"/>
    </source>
</evidence>
<keyword evidence="10" id="KW-1177">Microtubular inwards viral transport</keyword>
<evidence type="ECO:0000256" key="7">
    <source>
        <dbReference type="ARBA" id="ARBA00022844"/>
    </source>
</evidence>
<dbReference type="InterPro" id="IPR004243">
    <property type="entry name" value="McpVI"/>
</dbReference>
<keyword evidence="8" id="KW-0426">Late protein</keyword>
<dbReference type="GO" id="GO:0039664">
    <property type="term" value="P:lysis of host organelle involved in viral entry into host cell"/>
    <property type="evidence" value="ECO:0007669"/>
    <property type="project" value="UniProtKB-KW"/>
</dbReference>
<evidence type="ECO:0000256" key="8">
    <source>
        <dbReference type="ARBA" id="ARBA00022921"/>
    </source>
</evidence>
<keyword evidence="1" id="KW-0167">Capsid protein</keyword>
<evidence type="ECO:0000256" key="3">
    <source>
        <dbReference type="ARBA" id="ARBA00022581"/>
    </source>
</evidence>
<keyword evidence="5" id="KW-1188">Viral release from host cell</keyword>
<evidence type="ECO:0000256" key="16">
    <source>
        <dbReference type="SAM" id="MobiDB-lite"/>
    </source>
</evidence>
<evidence type="ECO:0000256" key="6">
    <source>
        <dbReference type="ARBA" id="ARBA00022843"/>
    </source>
</evidence>
<keyword evidence="4" id="KW-1162">Viral penetration into host cytoplasm</keyword>
<evidence type="ECO:0000256" key="5">
    <source>
        <dbReference type="ARBA" id="ARBA00022612"/>
    </source>
</evidence>
<evidence type="ECO:0000256" key="15">
    <source>
        <dbReference type="ARBA" id="ARBA00023296"/>
    </source>
</evidence>
<dbReference type="GO" id="GO:0075521">
    <property type="term" value="P:microtubule-dependent intracellular transport of viral material towards nucleus"/>
    <property type="evidence" value="ECO:0007669"/>
    <property type="project" value="UniProtKB-KW"/>
</dbReference>
<keyword evidence="9" id="KW-0118">Viral capsid assembly</keyword>
<evidence type="ECO:0000256" key="9">
    <source>
        <dbReference type="ARBA" id="ARBA00022950"/>
    </source>
</evidence>
<feature type="compositionally biased region" description="Acidic residues" evidence="16">
    <location>
        <begin position="124"/>
        <end position="133"/>
    </location>
</feature>
<dbReference type="Pfam" id="PF02993">
    <property type="entry name" value="MCPVI"/>
    <property type="match status" value="1"/>
</dbReference>
<protein>
    <submittedName>
        <fullName evidence="17">PVI</fullName>
    </submittedName>
</protein>
<evidence type="ECO:0000256" key="1">
    <source>
        <dbReference type="ARBA" id="ARBA00022561"/>
    </source>
</evidence>
<keyword evidence="12" id="KW-1176">Cytoplasmic inwards viral transport</keyword>
<evidence type="ECO:0000256" key="12">
    <source>
        <dbReference type="ARBA" id="ARBA00023120"/>
    </source>
</evidence>
<proteinExistence type="predicted"/>
<feature type="compositionally biased region" description="Low complexity" evidence="16">
    <location>
        <begin position="194"/>
        <end position="206"/>
    </location>
</feature>
<feature type="compositionally biased region" description="Basic and acidic residues" evidence="16">
    <location>
        <begin position="134"/>
        <end position="145"/>
    </location>
</feature>
<keyword evidence="15" id="KW-1160">Virus entry into host cell</keyword>
<keyword evidence="3" id="KW-0945">Host-virus interaction</keyword>
<dbReference type="Proteomes" id="UP000316949">
    <property type="component" value="Segment"/>
</dbReference>